<dbReference type="RefSeq" id="WP_223075115.1">
    <property type="nucleotide sequence ID" value="NZ_JADMNK010000010.1"/>
</dbReference>
<reference evidence="2 3" key="1">
    <citation type="submission" date="2020-11" db="EMBL/GenBank/DDBJ databases">
        <title>Draft Genome of Enterobacter sp. strain EMC7.</title>
        <authorList>
            <person name="Barman P."/>
            <person name="Sinha S."/>
            <person name="Sen S."/>
            <person name="Chakraborty R."/>
        </authorList>
    </citation>
    <scope>NUCLEOTIDE SEQUENCE [LARGE SCALE GENOMIC DNA]</scope>
    <source>
        <strain evidence="2 3">EMC7</strain>
    </source>
</reference>
<keyword evidence="3" id="KW-1185">Reference proteome</keyword>
<sequence length="138" mass="14644">MKRIIAVTFLALLLSGCAGSSVGMGAGSGFPGFGLGAGISLPIGSNSNKADEAYIKNIERLVKSHAKNINSYKGRICTVSVTASPDGLLMDVKRMEGGDEKWCDAVMNSFYSFNRLPQPSETMALRLKQGLVIDLIAD</sequence>
<gene>
    <name evidence="2" type="ORF">ITX56_16755</name>
</gene>
<dbReference type="SUPFAM" id="SSF74653">
    <property type="entry name" value="TolA/TonB C-terminal domain"/>
    <property type="match status" value="1"/>
</dbReference>
<accession>A0ABS7RYP4</accession>
<comment type="caution">
    <text evidence="2">The sequence shown here is derived from an EMBL/GenBank/DDBJ whole genome shotgun (WGS) entry which is preliminary data.</text>
</comment>
<proteinExistence type="predicted"/>
<feature type="chain" id="PRO_5045993985" description="TolA protein" evidence="1">
    <location>
        <begin position="21"/>
        <end position="138"/>
    </location>
</feature>
<protein>
    <recommendedName>
        <fullName evidence="4">TolA protein</fullName>
    </recommendedName>
</protein>
<dbReference type="PROSITE" id="PS51257">
    <property type="entry name" value="PROKAR_LIPOPROTEIN"/>
    <property type="match status" value="1"/>
</dbReference>
<dbReference type="EMBL" id="JADMNK010000010">
    <property type="protein sequence ID" value="MBZ0059427.1"/>
    <property type="molecule type" value="Genomic_DNA"/>
</dbReference>
<evidence type="ECO:0008006" key="4">
    <source>
        <dbReference type="Google" id="ProtNLM"/>
    </source>
</evidence>
<name>A0ABS7RYP4_9ENTR</name>
<dbReference type="Proteomes" id="UP000706580">
    <property type="component" value="Unassembled WGS sequence"/>
</dbReference>
<organism evidence="2 3">
    <name type="scientific">Leclercia barmai</name>
    <dbReference type="NCBI Taxonomy" id="2785629"/>
    <lineage>
        <taxon>Bacteria</taxon>
        <taxon>Pseudomonadati</taxon>
        <taxon>Pseudomonadota</taxon>
        <taxon>Gammaproteobacteria</taxon>
        <taxon>Enterobacterales</taxon>
        <taxon>Enterobacteriaceae</taxon>
        <taxon>Leclercia</taxon>
    </lineage>
</organism>
<evidence type="ECO:0000313" key="2">
    <source>
        <dbReference type="EMBL" id="MBZ0059427.1"/>
    </source>
</evidence>
<dbReference type="InterPro" id="IPR014161">
    <property type="entry name" value="Tol-Pal_TolA"/>
</dbReference>
<evidence type="ECO:0000256" key="1">
    <source>
        <dbReference type="SAM" id="SignalP"/>
    </source>
</evidence>
<feature type="signal peptide" evidence="1">
    <location>
        <begin position="1"/>
        <end position="20"/>
    </location>
</feature>
<dbReference type="Pfam" id="PF06519">
    <property type="entry name" value="TolA"/>
    <property type="match status" value="1"/>
</dbReference>
<keyword evidence="1" id="KW-0732">Signal</keyword>
<dbReference type="Gene3D" id="3.30.1150.10">
    <property type="match status" value="1"/>
</dbReference>
<evidence type="ECO:0000313" key="3">
    <source>
        <dbReference type="Proteomes" id="UP000706580"/>
    </source>
</evidence>